<dbReference type="InterPro" id="IPR036291">
    <property type="entry name" value="NAD(P)-bd_dom_sf"/>
</dbReference>
<protein>
    <submittedName>
        <fullName evidence="2">NAD(P)H-binding protein</fullName>
    </submittedName>
</protein>
<dbReference type="InterPro" id="IPR051604">
    <property type="entry name" value="Ergot_Alk_Oxidoreductase"/>
</dbReference>
<evidence type="ECO:0000259" key="1">
    <source>
        <dbReference type="Pfam" id="PF05368"/>
    </source>
</evidence>
<name>A0ABP8J7W4_9ACTN</name>
<organism evidence="2 3">
    <name type="scientific">Tsukamurella soli</name>
    <dbReference type="NCBI Taxonomy" id="644556"/>
    <lineage>
        <taxon>Bacteria</taxon>
        <taxon>Bacillati</taxon>
        <taxon>Actinomycetota</taxon>
        <taxon>Actinomycetes</taxon>
        <taxon>Mycobacteriales</taxon>
        <taxon>Tsukamurellaceae</taxon>
        <taxon>Tsukamurella</taxon>
    </lineage>
</organism>
<sequence>MRVLVTGATGTVGRTVIRGLTGAGAEVRAVSRRGAGDLAVADVVPEWEAGVDGVDAIFVHPRAVGLDAGRLVARAEAAGVRRLVVMSAVNVDTPDHLQPSRVRGDRNREVEAAVVASALPSTVLRCDVFASNTFGTVGAQLRRSDVVRGAFPRVAERLIDERDIGDVAVAALLDPRWAGRRLELTGPEALTLPRVVDVVGAVTGRHLSFEEVPRAVAAAALVAAGLPKDFADSYFAMLAEQGDRYSTPSGDVAAVLGHPARDYAGWVADHREVFAA</sequence>
<evidence type="ECO:0000313" key="3">
    <source>
        <dbReference type="Proteomes" id="UP001500635"/>
    </source>
</evidence>
<dbReference type="Pfam" id="PF05368">
    <property type="entry name" value="NmrA"/>
    <property type="match status" value="1"/>
</dbReference>
<dbReference type="PANTHER" id="PTHR43162:SF1">
    <property type="entry name" value="PRESTALK A DIFFERENTIATION PROTEIN A"/>
    <property type="match status" value="1"/>
</dbReference>
<dbReference type="Gene3D" id="3.40.50.720">
    <property type="entry name" value="NAD(P)-binding Rossmann-like Domain"/>
    <property type="match status" value="1"/>
</dbReference>
<evidence type="ECO:0000313" key="2">
    <source>
        <dbReference type="EMBL" id="GAA4386307.1"/>
    </source>
</evidence>
<feature type="domain" description="NmrA-like" evidence="1">
    <location>
        <begin position="51"/>
        <end position="233"/>
    </location>
</feature>
<dbReference type="PANTHER" id="PTHR43162">
    <property type="match status" value="1"/>
</dbReference>
<dbReference type="Gene3D" id="3.90.25.10">
    <property type="entry name" value="UDP-galactose 4-epimerase, domain 1"/>
    <property type="match status" value="1"/>
</dbReference>
<dbReference type="SUPFAM" id="SSF51735">
    <property type="entry name" value="NAD(P)-binding Rossmann-fold domains"/>
    <property type="match status" value="1"/>
</dbReference>
<reference evidence="3" key="1">
    <citation type="journal article" date="2019" name="Int. J. Syst. Evol. Microbiol.">
        <title>The Global Catalogue of Microorganisms (GCM) 10K type strain sequencing project: providing services to taxonomists for standard genome sequencing and annotation.</title>
        <authorList>
            <consortium name="The Broad Institute Genomics Platform"/>
            <consortium name="The Broad Institute Genome Sequencing Center for Infectious Disease"/>
            <person name="Wu L."/>
            <person name="Ma J."/>
        </authorList>
    </citation>
    <scope>NUCLEOTIDE SEQUENCE [LARGE SCALE GENOMIC DNA]</scope>
    <source>
        <strain evidence="3">JCM 17688</strain>
    </source>
</reference>
<dbReference type="RefSeq" id="WP_344991589.1">
    <property type="nucleotide sequence ID" value="NZ_BAABFR010000009.1"/>
</dbReference>
<dbReference type="Proteomes" id="UP001500635">
    <property type="component" value="Unassembled WGS sequence"/>
</dbReference>
<dbReference type="EMBL" id="BAABFR010000009">
    <property type="protein sequence ID" value="GAA4386307.1"/>
    <property type="molecule type" value="Genomic_DNA"/>
</dbReference>
<gene>
    <name evidence="2" type="ORF">GCM10023147_09410</name>
</gene>
<proteinExistence type="predicted"/>
<keyword evidence="3" id="KW-1185">Reference proteome</keyword>
<comment type="caution">
    <text evidence="2">The sequence shown here is derived from an EMBL/GenBank/DDBJ whole genome shotgun (WGS) entry which is preliminary data.</text>
</comment>
<dbReference type="InterPro" id="IPR008030">
    <property type="entry name" value="NmrA-like"/>
</dbReference>
<accession>A0ABP8J7W4</accession>